<evidence type="ECO:0000256" key="2">
    <source>
        <dbReference type="SAM" id="Phobius"/>
    </source>
</evidence>
<keyword evidence="2" id="KW-0812">Transmembrane</keyword>
<keyword evidence="2" id="KW-0472">Membrane</keyword>
<organism evidence="4 5">
    <name type="scientific">Parapusillimonas granuli</name>
    <dbReference type="NCBI Taxonomy" id="380911"/>
    <lineage>
        <taxon>Bacteria</taxon>
        <taxon>Pseudomonadati</taxon>
        <taxon>Pseudomonadota</taxon>
        <taxon>Betaproteobacteria</taxon>
        <taxon>Burkholderiales</taxon>
        <taxon>Alcaligenaceae</taxon>
        <taxon>Parapusillimonas</taxon>
    </lineage>
</organism>
<name>A0A853FY71_9BURK</name>
<dbReference type="EMBL" id="JACCEM010000001">
    <property type="protein sequence ID" value="NYT47800.1"/>
    <property type="molecule type" value="Genomic_DNA"/>
</dbReference>
<evidence type="ECO:0000313" key="4">
    <source>
        <dbReference type="EMBL" id="NYT47800.1"/>
    </source>
</evidence>
<gene>
    <name evidence="4" type="ORF">H0A72_00595</name>
</gene>
<feature type="transmembrane region" description="Helical" evidence="2">
    <location>
        <begin position="128"/>
        <end position="152"/>
    </location>
</feature>
<dbReference type="InterPro" id="IPR019251">
    <property type="entry name" value="DUF2231_TM"/>
</dbReference>
<dbReference type="Proteomes" id="UP000559809">
    <property type="component" value="Unassembled WGS sequence"/>
</dbReference>
<protein>
    <submittedName>
        <fullName evidence="4">DUF2231 domain-containing protein</fullName>
    </submittedName>
</protein>
<dbReference type="RefSeq" id="WP_180152867.1">
    <property type="nucleotide sequence ID" value="NZ_JACCEM010000001.1"/>
</dbReference>
<comment type="caution">
    <text evidence="4">The sequence shown here is derived from an EMBL/GenBank/DDBJ whole genome shotgun (WGS) entry which is preliminary data.</text>
</comment>
<feature type="transmembrane region" description="Helical" evidence="2">
    <location>
        <begin position="94"/>
        <end position="116"/>
    </location>
</feature>
<feature type="domain" description="DUF2231" evidence="3">
    <location>
        <begin position="26"/>
        <end position="159"/>
    </location>
</feature>
<dbReference type="InterPro" id="IPR016923">
    <property type="entry name" value="UCP029509"/>
</dbReference>
<feature type="transmembrane region" description="Helical" evidence="2">
    <location>
        <begin position="64"/>
        <end position="87"/>
    </location>
</feature>
<dbReference type="Pfam" id="PF09990">
    <property type="entry name" value="DUF2231"/>
    <property type="match status" value="1"/>
</dbReference>
<feature type="region of interest" description="Disordered" evidence="1">
    <location>
        <begin position="1"/>
        <end position="20"/>
    </location>
</feature>
<proteinExistence type="predicted"/>
<dbReference type="PIRSF" id="PIRSF029509">
    <property type="entry name" value="UCP029509"/>
    <property type="match status" value="1"/>
</dbReference>
<reference evidence="4 5" key="1">
    <citation type="submission" date="2020-07" db="EMBL/GenBank/DDBJ databases">
        <title>Taxonomic revisions and descriptions of new bacterial species based on genomic comparisons in the high-G+C-content subgroup of the family Alcaligenaceae.</title>
        <authorList>
            <person name="Szabo A."/>
            <person name="Felfoldi T."/>
        </authorList>
    </citation>
    <scope>NUCLEOTIDE SEQUENCE [LARGE SCALE GENOMIC DNA]</scope>
    <source>
        <strain evidence="4 5">LMG 24012</strain>
    </source>
</reference>
<accession>A0A853FY71</accession>
<feature type="transmembrane region" description="Helical" evidence="2">
    <location>
        <begin position="32"/>
        <end position="52"/>
    </location>
</feature>
<feature type="compositionally biased region" description="Basic and acidic residues" evidence="1">
    <location>
        <begin position="1"/>
        <end position="14"/>
    </location>
</feature>
<evidence type="ECO:0000256" key="1">
    <source>
        <dbReference type="SAM" id="MobiDB-lite"/>
    </source>
</evidence>
<sequence length="161" mass="17077">MEDLSRQHLQESRPEGSPSAVALGSHPIHPMLVPFPIAFLITATASDIGFLLTLDSFWARVSLWLLGGGAAMGLVAGIVGTAELLIIGSIRRRAAAWSHSVVAVMLLAVAFFNWFMRLSDPVSTIYPAGILLSALGLLLVSAAGWLGGKLVFEERVGVKEA</sequence>
<keyword evidence="2" id="KW-1133">Transmembrane helix</keyword>
<dbReference type="AlphaFoldDB" id="A0A853FY71"/>
<evidence type="ECO:0000313" key="5">
    <source>
        <dbReference type="Proteomes" id="UP000559809"/>
    </source>
</evidence>
<evidence type="ECO:0000259" key="3">
    <source>
        <dbReference type="Pfam" id="PF09990"/>
    </source>
</evidence>
<keyword evidence="5" id="KW-1185">Reference proteome</keyword>